<protein>
    <submittedName>
        <fullName evidence="6">Aldehyde dehydrogenase</fullName>
    </submittedName>
</protein>
<dbReference type="PROSITE" id="PS00687">
    <property type="entry name" value="ALDEHYDE_DEHYDR_GLU"/>
    <property type="match status" value="1"/>
</dbReference>
<gene>
    <name evidence="6" type="ORF">BJ322DRAFT_1165063</name>
</gene>
<reference evidence="6" key="1">
    <citation type="journal article" date="2020" name="Nat. Commun.">
        <title>Large-scale genome sequencing of mycorrhizal fungi provides insights into the early evolution of symbiotic traits.</title>
        <authorList>
            <person name="Miyauchi S."/>
            <person name="Kiss E."/>
            <person name="Kuo A."/>
            <person name="Drula E."/>
            <person name="Kohler A."/>
            <person name="Sanchez-Garcia M."/>
            <person name="Morin E."/>
            <person name="Andreopoulos B."/>
            <person name="Barry K.W."/>
            <person name="Bonito G."/>
            <person name="Buee M."/>
            <person name="Carver A."/>
            <person name="Chen C."/>
            <person name="Cichocki N."/>
            <person name="Clum A."/>
            <person name="Culley D."/>
            <person name="Crous P.W."/>
            <person name="Fauchery L."/>
            <person name="Girlanda M."/>
            <person name="Hayes R.D."/>
            <person name="Keri Z."/>
            <person name="LaButti K."/>
            <person name="Lipzen A."/>
            <person name="Lombard V."/>
            <person name="Magnuson J."/>
            <person name="Maillard F."/>
            <person name="Murat C."/>
            <person name="Nolan M."/>
            <person name="Ohm R.A."/>
            <person name="Pangilinan J."/>
            <person name="Pereira M.F."/>
            <person name="Perotto S."/>
            <person name="Peter M."/>
            <person name="Pfister S."/>
            <person name="Riley R."/>
            <person name="Sitrit Y."/>
            <person name="Stielow J.B."/>
            <person name="Szollosi G."/>
            <person name="Zifcakova L."/>
            <person name="Stursova M."/>
            <person name="Spatafora J.W."/>
            <person name="Tedersoo L."/>
            <person name="Vaario L.M."/>
            <person name="Yamada A."/>
            <person name="Yan M."/>
            <person name="Wang P."/>
            <person name="Xu J."/>
            <person name="Bruns T."/>
            <person name="Baldrian P."/>
            <person name="Vilgalys R."/>
            <person name="Dunand C."/>
            <person name="Henrissat B."/>
            <person name="Grigoriev I.V."/>
            <person name="Hibbett D."/>
            <person name="Nagy L.G."/>
            <person name="Martin F.M."/>
        </authorList>
    </citation>
    <scope>NUCLEOTIDE SEQUENCE</scope>
    <source>
        <strain evidence="6">UH-Tt-Lm1</strain>
    </source>
</reference>
<dbReference type="FunFam" id="3.40.309.10:FF:000009">
    <property type="entry name" value="Aldehyde dehydrogenase A"/>
    <property type="match status" value="1"/>
</dbReference>
<dbReference type="GO" id="GO:0016620">
    <property type="term" value="F:oxidoreductase activity, acting on the aldehyde or oxo group of donors, NAD or NADP as acceptor"/>
    <property type="evidence" value="ECO:0007669"/>
    <property type="project" value="InterPro"/>
</dbReference>
<dbReference type="AlphaFoldDB" id="A0A9P6H606"/>
<dbReference type="InterPro" id="IPR015590">
    <property type="entry name" value="Aldehyde_DH_dom"/>
</dbReference>
<sequence>MRLIRATRLGLIRPRYGPFISGSFQTSESGSKEEITVRNPATGQTLCTVTSASPSDVRAAIHSAHSAYREGYWSKIPVTVRSSVLSNLARMLEERIPDFAKVESMQTGRCIKEMNAQLGRLPEWLDYYAALLKTRQDFVAPTQGKLLNYVQRVPLGVVAQITPFNHPLLIALKKIAPALAAGNSVIVKPSELAPITVLEFAELAVSAGVPPDVIQVLPGSGQYTGRPIASNPLVRKVDITAGTATGRALGQVVGSNLAAYTAELGGKAPIVVFDDADLESAVNGAAFASFVASGQTCVSGTRLIVQAGIYEEFMEKFMAKVESIRRRMGDPINPASTMGTVISESHLHRIEKMVEGRPTTARILAGGNRLTGTSSLDGFDFSGGFFYPPTVIEGVETHDELWREEIFGPVVVVKKFADEPEGLFLANASKYGLGAGLWTQDIGRAHRLAAEIEAGLVWINTHHRNDPSSPWGGMKESGIGRENGIEALESYSQSKSTIVNIASVEETRAAQDWFAEDVEGARYG</sequence>
<evidence type="ECO:0000256" key="1">
    <source>
        <dbReference type="ARBA" id="ARBA00009986"/>
    </source>
</evidence>
<evidence type="ECO:0000256" key="3">
    <source>
        <dbReference type="PROSITE-ProRule" id="PRU10007"/>
    </source>
</evidence>
<evidence type="ECO:0000259" key="5">
    <source>
        <dbReference type="Pfam" id="PF00171"/>
    </source>
</evidence>
<accession>A0A9P6H606</accession>
<dbReference type="Gene3D" id="3.40.605.10">
    <property type="entry name" value="Aldehyde Dehydrogenase, Chain A, domain 1"/>
    <property type="match status" value="1"/>
</dbReference>
<dbReference type="EMBL" id="WIUZ02000017">
    <property type="protein sequence ID" value="KAF9780003.1"/>
    <property type="molecule type" value="Genomic_DNA"/>
</dbReference>
<dbReference type="Pfam" id="PF00171">
    <property type="entry name" value="Aldedh"/>
    <property type="match status" value="1"/>
</dbReference>
<evidence type="ECO:0000313" key="6">
    <source>
        <dbReference type="EMBL" id="KAF9780003.1"/>
    </source>
</evidence>
<dbReference type="InterPro" id="IPR016162">
    <property type="entry name" value="Ald_DH_N"/>
</dbReference>
<dbReference type="CDD" id="cd07114">
    <property type="entry name" value="ALDH_DhaS"/>
    <property type="match status" value="1"/>
</dbReference>
<reference evidence="6" key="2">
    <citation type="submission" date="2020-11" db="EMBL/GenBank/DDBJ databases">
        <authorList>
            <consortium name="DOE Joint Genome Institute"/>
            <person name="Kuo A."/>
            <person name="Miyauchi S."/>
            <person name="Kiss E."/>
            <person name="Drula E."/>
            <person name="Kohler A."/>
            <person name="Sanchez-Garcia M."/>
            <person name="Andreopoulos B."/>
            <person name="Barry K.W."/>
            <person name="Bonito G."/>
            <person name="Buee M."/>
            <person name="Carver A."/>
            <person name="Chen C."/>
            <person name="Cichocki N."/>
            <person name="Clum A."/>
            <person name="Culley D."/>
            <person name="Crous P.W."/>
            <person name="Fauchery L."/>
            <person name="Girlanda M."/>
            <person name="Hayes R."/>
            <person name="Keri Z."/>
            <person name="Labutti K."/>
            <person name="Lipzen A."/>
            <person name="Lombard V."/>
            <person name="Magnuson J."/>
            <person name="Maillard F."/>
            <person name="Morin E."/>
            <person name="Murat C."/>
            <person name="Nolan M."/>
            <person name="Ohm R."/>
            <person name="Pangilinan J."/>
            <person name="Pereira M."/>
            <person name="Perotto S."/>
            <person name="Peter M."/>
            <person name="Riley R."/>
            <person name="Sitrit Y."/>
            <person name="Stielow B."/>
            <person name="Szollosi G."/>
            <person name="Zifcakova L."/>
            <person name="Stursova M."/>
            <person name="Spatafora J.W."/>
            <person name="Tedersoo L."/>
            <person name="Vaario L.-M."/>
            <person name="Yamada A."/>
            <person name="Yan M."/>
            <person name="Wang P."/>
            <person name="Xu J."/>
            <person name="Bruns T."/>
            <person name="Baldrian P."/>
            <person name="Vilgalys R."/>
            <person name="Henrissat B."/>
            <person name="Grigoriev I.V."/>
            <person name="Hibbett D."/>
            <person name="Nagy L.G."/>
            <person name="Martin F.M."/>
        </authorList>
    </citation>
    <scope>NUCLEOTIDE SEQUENCE</scope>
    <source>
        <strain evidence="6">UH-Tt-Lm1</strain>
    </source>
</reference>
<evidence type="ECO:0000256" key="2">
    <source>
        <dbReference type="ARBA" id="ARBA00023002"/>
    </source>
</evidence>
<dbReference type="InterPro" id="IPR016161">
    <property type="entry name" value="Ald_DH/histidinol_DH"/>
</dbReference>
<evidence type="ECO:0000256" key="4">
    <source>
        <dbReference type="RuleBase" id="RU003345"/>
    </source>
</evidence>
<keyword evidence="2 4" id="KW-0560">Oxidoreductase</keyword>
<dbReference type="InterPro" id="IPR016163">
    <property type="entry name" value="Ald_DH_C"/>
</dbReference>
<dbReference type="Proteomes" id="UP000736335">
    <property type="component" value="Unassembled WGS sequence"/>
</dbReference>
<dbReference type="FunFam" id="3.40.605.10:FF:000007">
    <property type="entry name" value="NAD/NADP-dependent betaine aldehyde dehydrogenase"/>
    <property type="match status" value="1"/>
</dbReference>
<dbReference type="SUPFAM" id="SSF53720">
    <property type="entry name" value="ALDH-like"/>
    <property type="match status" value="1"/>
</dbReference>
<dbReference type="InterPro" id="IPR029510">
    <property type="entry name" value="Ald_DH_CS_GLU"/>
</dbReference>
<dbReference type="PANTHER" id="PTHR11699">
    <property type="entry name" value="ALDEHYDE DEHYDROGENASE-RELATED"/>
    <property type="match status" value="1"/>
</dbReference>
<evidence type="ECO:0000313" key="7">
    <source>
        <dbReference type="Proteomes" id="UP000736335"/>
    </source>
</evidence>
<dbReference type="Gene3D" id="3.40.309.10">
    <property type="entry name" value="Aldehyde Dehydrogenase, Chain A, domain 2"/>
    <property type="match status" value="1"/>
</dbReference>
<organism evidence="6 7">
    <name type="scientific">Thelephora terrestris</name>
    <dbReference type="NCBI Taxonomy" id="56493"/>
    <lineage>
        <taxon>Eukaryota</taxon>
        <taxon>Fungi</taxon>
        <taxon>Dikarya</taxon>
        <taxon>Basidiomycota</taxon>
        <taxon>Agaricomycotina</taxon>
        <taxon>Agaricomycetes</taxon>
        <taxon>Thelephorales</taxon>
        <taxon>Thelephoraceae</taxon>
        <taxon>Thelephora</taxon>
    </lineage>
</organism>
<comment type="caution">
    <text evidence="6">The sequence shown here is derived from an EMBL/GenBank/DDBJ whole genome shotgun (WGS) entry which is preliminary data.</text>
</comment>
<name>A0A9P6H606_9AGAM</name>
<proteinExistence type="inferred from homology"/>
<feature type="domain" description="Aldehyde dehydrogenase" evidence="5">
    <location>
        <begin position="30"/>
        <end position="496"/>
    </location>
</feature>
<dbReference type="OrthoDB" id="310895at2759"/>
<feature type="active site" evidence="3">
    <location>
        <position position="263"/>
    </location>
</feature>
<comment type="similarity">
    <text evidence="1 4">Belongs to the aldehyde dehydrogenase family.</text>
</comment>
<keyword evidence="7" id="KW-1185">Reference proteome</keyword>